<dbReference type="RefSeq" id="WP_186844467.1">
    <property type="nucleotide sequence ID" value="NZ_JACOME010000001.1"/>
</dbReference>
<keyword evidence="1" id="KW-1133">Transmembrane helix</keyword>
<accession>A0ABR6XXZ8</accession>
<sequence length="384" mass="44654">MFLAGLFEGLFRWIGIHILNITYDFEVSGFGSGDNSYAYITLFVNVFTAIVATLIWSILGKKQLSYNKLFYWFIVVLRVFLIGAMLLYGFVKVFQIQFRSPSLIRLLQPLGEFSPMGLAWTYMGYSKGFGMFAGLLEIIGGLLLIPRRTTTLGSFIIIGVMLQVAMMNMMFDIPVKLFSIHLILMAFVIFMTDIRRFSSVFIKNKATESYNYYHPITSDSYHKTIDKLKKILVPIILITACILGYLGELNVSDKNHKPHLYGIWETEIFIKNKDTIKPLLTATERWRYLVIENKRKAIIRTIDDKILHYNFKADTTKQTISMYLEGREIDSFNINYIYKNNNFLKLRGHLVSDTIEVILKKKNLEDFPLKSRGFHWINERPFNH</sequence>
<reference evidence="2 3" key="1">
    <citation type="submission" date="2020-08" db="EMBL/GenBank/DDBJ databases">
        <title>Winogradskyella ouciana sp. nov., isolated from the hadal seawater of the Mariana Trench.</title>
        <authorList>
            <person name="He X."/>
        </authorList>
    </citation>
    <scope>NUCLEOTIDE SEQUENCE [LARGE SCALE GENOMIC DNA]</scope>
    <source>
        <strain evidence="2 3">KCTC 22026</strain>
    </source>
</reference>
<dbReference type="EMBL" id="JACOME010000001">
    <property type="protein sequence ID" value="MBC3845355.1"/>
    <property type="molecule type" value="Genomic_DNA"/>
</dbReference>
<evidence type="ECO:0000256" key="1">
    <source>
        <dbReference type="SAM" id="Phobius"/>
    </source>
</evidence>
<keyword evidence="1" id="KW-0472">Membrane</keyword>
<organism evidence="2 3">
    <name type="scientific">Winogradskyella echinorum</name>
    <dbReference type="NCBI Taxonomy" id="538189"/>
    <lineage>
        <taxon>Bacteria</taxon>
        <taxon>Pseudomonadati</taxon>
        <taxon>Bacteroidota</taxon>
        <taxon>Flavobacteriia</taxon>
        <taxon>Flavobacteriales</taxon>
        <taxon>Flavobacteriaceae</taxon>
        <taxon>Winogradskyella</taxon>
    </lineage>
</organism>
<evidence type="ECO:0000313" key="3">
    <source>
        <dbReference type="Proteomes" id="UP000607435"/>
    </source>
</evidence>
<feature type="transmembrane region" description="Helical" evidence="1">
    <location>
        <begin position="177"/>
        <end position="194"/>
    </location>
</feature>
<feature type="transmembrane region" description="Helical" evidence="1">
    <location>
        <begin position="125"/>
        <end position="145"/>
    </location>
</feature>
<feature type="transmembrane region" description="Helical" evidence="1">
    <location>
        <begin position="37"/>
        <end position="57"/>
    </location>
</feature>
<keyword evidence="3" id="KW-1185">Reference proteome</keyword>
<feature type="transmembrane region" description="Helical" evidence="1">
    <location>
        <begin position="231"/>
        <end position="247"/>
    </location>
</feature>
<protein>
    <recommendedName>
        <fullName evidence="4">DoxX-like family protein</fullName>
    </recommendedName>
</protein>
<dbReference type="Proteomes" id="UP000607435">
    <property type="component" value="Unassembled WGS sequence"/>
</dbReference>
<feature type="transmembrane region" description="Helical" evidence="1">
    <location>
        <begin position="152"/>
        <end position="171"/>
    </location>
</feature>
<name>A0ABR6XXZ8_9FLAO</name>
<feature type="transmembrane region" description="Helical" evidence="1">
    <location>
        <begin position="69"/>
        <end position="91"/>
    </location>
</feature>
<evidence type="ECO:0008006" key="4">
    <source>
        <dbReference type="Google" id="ProtNLM"/>
    </source>
</evidence>
<comment type="caution">
    <text evidence="2">The sequence shown here is derived from an EMBL/GenBank/DDBJ whole genome shotgun (WGS) entry which is preliminary data.</text>
</comment>
<keyword evidence="1" id="KW-0812">Transmembrane</keyword>
<proteinExistence type="predicted"/>
<evidence type="ECO:0000313" key="2">
    <source>
        <dbReference type="EMBL" id="MBC3845355.1"/>
    </source>
</evidence>
<gene>
    <name evidence="2" type="ORF">H6H04_03095</name>
</gene>